<keyword evidence="8 10" id="KW-0067">ATP-binding</keyword>
<evidence type="ECO:0000256" key="2">
    <source>
        <dbReference type="ARBA" id="ARBA00010688"/>
    </source>
</evidence>
<feature type="active site" description="Proton acceptor" evidence="9">
    <location>
        <position position="266"/>
    </location>
</feature>
<keyword evidence="5 10" id="KW-0660">Purine salvage</keyword>
<evidence type="ECO:0000256" key="4">
    <source>
        <dbReference type="ARBA" id="ARBA00022679"/>
    </source>
</evidence>
<dbReference type="PANTHER" id="PTHR45769:SF3">
    <property type="entry name" value="ADENOSINE KINASE"/>
    <property type="match status" value="1"/>
</dbReference>
<keyword evidence="4 10" id="KW-0808">Transferase</keyword>
<evidence type="ECO:0000256" key="10">
    <source>
        <dbReference type="RuleBase" id="RU368116"/>
    </source>
</evidence>
<dbReference type="GO" id="GO:0005634">
    <property type="term" value="C:nucleus"/>
    <property type="evidence" value="ECO:0007669"/>
    <property type="project" value="UniProtKB-SubCell"/>
</dbReference>
<protein>
    <recommendedName>
        <fullName evidence="3 10">Adenosine kinase</fullName>
        <shortName evidence="10">AK</shortName>
        <ecNumber evidence="3 10">2.7.1.20</ecNumber>
    </recommendedName>
    <alternativeName>
        <fullName evidence="10">Adenosine 5'-phosphotransferase</fullName>
    </alternativeName>
</protein>
<dbReference type="InterPro" id="IPR011611">
    <property type="entry name" value="PfkB_dom"/>
</dbReference>
<evidence type="ECO:0000256" key="1">
    <source>
        <dbReference type="ARBA" id="ARBA00004801"/>
    </source>
</evidence>
<dbReference type="Proteomes" id="UP000887572">
    <property type="component" value="Unplaced"/>
</dbReference>
<organism evidence="12 13">
    <name type="scientific">Globodera rostochiensis</name>
    <name type="common">Golden nematode worm</name>
    <name type="synonym">Heterodera rostochiensis</name>
    <dbReference type="NCBI Taxonomy" id="31243"/>
    <lineage>
        <taxon>Eukaryota</taxon>
        <taxon>Metazoa</taxon>
        <taxon>Ecdysozoa</taxon>
        <taxon>Nematoda</taxon>
        <taxon>Chromadorea</taxon>
        <taxon>Rhabditida</taxon>
        <taxon>Tylenchina</taxon>
        <taxon>Tylenchomorpha</taxon>
        <taxon>Tylenchoidea</taxon>
        <taxon>Heteroderidae</taxon>
        <taxon>Heteroderinae</taxon>
        <taxon>Globodera</taxon>
    </lineage>
</organism>
<keyword evidence="10" id="KW-0460">Magnesium</keyword>
<dbReference type="GO" id="GO:0005524">
    <property type="term" value="F:ATP binding"/>
    <property type="evidence" value="ECO:0007669"/>
    <property type="project" value="UniProtKB-UniRule"/>
</dbReference>
<dbReference type="Gene3D" id="3.40.1190.20">
    <property type="match status" value="1"/>
</dbReference>
<comment type="cofactor">
    <cofactor evidence="10">
        <name>Mg(2+)</name>
        <dbReference type="ChEBI" id="CHEBI:18420"/>
    </cofactor>
    <text evidence="10">Binds 3 Mg(2+) ions per subunit.</text>
</comment>
<dbReference type="GO" id="GO:0005829">
    <property type="term" value="C:cytosol"/>
    <property type="evidence" value="ECO:0007669"/>
    <property type="project" value="TreeGrafter"/>
</dbReference>
<dbReference type="EC" id="2.7.1.20" evidence="3 10"/>
<dbReference type="GO" id="GO:0044209">
    <property type="term" value="P:AMP salvage"/>
    <property type="evidence" value="ECO:0007669"/>
    <property type="project" value="UniProtKB-UniRule"/>
</dbReference>
<proteinExistence type="inferred from homology"/>
<dbReference type="GO" id="GO:0004001">
    <property type="term" value="F:adenosine kinase activity"/>
    <property type="evidence" value="ECO:0007669"/>
    <property type="project" value="UniProtKB-UniRule"/>
</dbReference>
<comment type="similarity">
    <text evidence="2 10">Belongs to the carbohydrate kinase PfkB family.</text>
</comment>
<dbReference type="InterPro" id="IPR029056">
    <property type="entry name" value="Ribokinase-like"/>
</dbReference>
<comment type="subcellular location">
    <subcellularLocation>
        <location evidence="10">Nucleus</location>
    </subcellularLocation>
</comment>
<dbReference type="SUPFAM" id="SSF53613">
    <property type="entry name" value="Ribokinase-like"/>
    <property type="match status" value="1"/>
</dbReference>
<evidence type="ECO:0000313" key="12">
    <source>
        <dbReference type="Proteomes" id="UP000887572"/>
    </source>
</evidence>
<dbReference type="Pfam" id="PF00294">
    <property type="entry name" value="PfkB"/>
    <property type="match status" value="1"/>
</dbReference>
<evidence type="ECO:0000256" key="9">
    <source>
        <dbReference type="PIRSR" id="PIRSR601805-1"/>
    </source>
</evidence>
<name>A0A914HUI6_GLORO</name>
<evidence type="ECO:0000256" key="3">
    <source>
        <dbReference type="ARBA" id="ARBA00012119"/>
    </source>
</evidence>
<feature type="domain" description="Carbohydrate kinase PfkB" evidence="11">
    <location>
        <begin position="111"/>
        <end position="305"/>
    </location>
</feature>
<evidence type="ECO:0000256" key="8">
    <source>
        <dbReference type="ARBA" id="ARBA00022840"/>
    </source>
</evidence>
<dbReference type="CDD" id="cd01168">
    <property type="entry name" value="adenosine_kinase"/>
    <property type="match status" value="1"/>
</dbReference>
<evidence type="ECO:0000256" key="6">
    <source>
        <dbReference type="ARBA" id="ARBA00022741"/>
    </source>
</evidence>
<dbReference type="GO" id="GO:0006144">
    <property type="term" value="P:purine nucleobase metabolic process"/>
    <property type="evidence" value="ECO:0007669"/>
    <property type="project" value="TreeGrafter"/>
</dbReference>
<comment type="catalytic activity">
    <reaction evidence="10">
        <text>adenosine + ATP = AMP + ADP + H(+)</text>
        <dbReference type="Rhea" id="RHEA:20824"/>
        <dbReference type="ChEBI" id="CHEBI:15378"/>
        <dbReference type="ChEBI" id="CHEBI:16335"/>
        <dbReference type="ChEBI" id="CHEBI:30616"/>
        <dbReference type="ChEBI" id="CHEBI:456215"/>
        <dbReference type="ChEBI" id="CHEBI:456216"/>
        <dbReference type="EC" id="2.7.1.20"/>
    </reaction>
</comment>
<dbReference type="AlphaFoldDB" id="A0A914HUI6"/>
<comment type="pathway">
    <text evidence="1 10">Purine metabolism; AMP biosynthesis via salvage pathway; AMP from adenosine: step 1/1.</text>
</comment>
<reference evidence="13" key="1">
    <citation type="submission" date="2022-11" db="UniProtKB">
        <authorList>
            <consortium name="WormBaseParasite"/>
        </authorList>
    </citation>
    <scope>IDENTIFICATION</scope>
</reference>
<keyword evidence="6 10" id="KW-0547">Nucleotide-binding</keyword>
<dbReference type="PROSITE" id="PS00584">
    <property type="entry name" value="PFKB_KINASES_2"/>
    <property type="match status" value="1"/>
</dbReference>
<comment type="function">
    <text evidence="10">ATP dependent phosphorylation of adenosine and other related nucleoside analogs to monophosphate derivatives.</text>
</comment>
<keyword evidence="12" id="KW-1185">Reference proteome</keyword>
<evidence type="ECO:0000259" key="11">
    <source>
        <dbReference type="Pfam" id="PF00294"/>
    </source>
</evidence>
<evidence type="ECO:0000256" key="7">
    <source>
        <dbReference type="ARBA" id="ARBA00022777"/>
    </source>
</evidence>
<keyword evidence="10" id="KW-0539">Nucleus</keyword>
<dbReference type="GO" id="GO:0006166">
    <property type="term" value="P:purine ribonucleoside salvage"/>
    <property type="evidence" value="ECO:0007669"/>
    <property type="project" value="UniProtKB-KW"/>
</dbReference>
<dbReference type="InterPro" id="IPR002173">
    <property type="entry name" value="Carboh/pur_kinase_PfkB_CS"/>
</dbReference>
<dbReference type="PANTHER" id="PTHR45769">
    <property type="entry name" value="ADENOSINE KINASE"/>
    <property type="match status" value="1"/>
</dbReference>
<dbReference type="InterPro" id="IPR001805">
    <property type="entry name" value="Adenokinase"/>
</dbReference>
<dbReference type="WBParaSite" id="Gr19_v10_g4122.t1">
    <property type="protein sequence ID" value="Gr19_v10_g4122.t1"/>
    <property type="gene ID" value="Gr19_v10_g4122"/>
</dbReference>
<evidence type="ECO:0000313" key="13">
    <source>
        <dbReference type="WBParaSite" id="Gr19_v10_g4122.t1"/>
    </source>
</evidence>
<comment type="subunit">
    <text evidence="10">Monomer.</text>
</comment>
<evidence type="ECO:0000256" key="5">
    <source>
        <dbReference type="ARBA" id="ARBA00022726"/>
    </source>
</evidence>
<keyword evidence="7 10" id="KW-0418">Kinase</keyword>
<sequence>MAILVGLGSPLLDITANVGTEFLEKYGLEENGAVLIDEENKGTFMPIFNEVLALDSVTLLPGGSALNTIRVFQWVLNGINGTNKNERATFFGSVGMGPIVRFVRASPAADKFTLDFLYLPENAELIEASKCFYSAAFFLAVCPEAVLHLAMTAAKLERPFLFNLSAEYIAGRYKKELNEILPFVDVLFANDGEAIAYAPTNGFKSTCDLHKIALDLTRIEKAREGLGRIVLITRGDRPLIVAQNGITKEFPVILVEKMVDTNGAGDAFCGGFLAAFACGFPMEKCIKYALSSAATIVQQKGCTFPEAWELSASD</sequence>
<accession>A0A914HUI6</accession>